<keyword evidence="1" id="KW-0812">Transmembrane</keyword>
<feature type="transmembrane region" description="Helical" evidence="1">
    <location>
        <begin position="76"/>
        <end position="98"/>
    </location>
</feature>
<evidence type="ECO:0000313" key="3">
    <source>
        <dbReference type="Proteomes" id="UP001216558"/>
    </source>
</evidence>
<evidence type="ECO:0000313" key="2">
    <source>
        <dbReference type="EMBL" id="MDC8753543.1"/>
    </source>
</evidence>
<keyword evidence="1" id="KW-0472">Membrane</keyword>
<feature type="transmembrane region" description="Helical" evidence="1">
    <location>
        <begin position="42"/>
        <end position="64"/>
    </location>
</feature>
<organism evidence="2 3">
    <name type="scientific">Erythrobacter fulvus</name>
    <dbReference type="NCBI Taxonomy" id="2987523"/>
    <lineage>
        <taxon>Bacteria</taxon>
        <taxon>Pseudomonadati</taxon>
        <taxon>Pseudomonadota</taxon>
        <taxon>Alphaproteobacteria</taxon>
        <taxon>Sphingomonadales</taxon>
        <taxon>Erythrobacteraceae</taxon>
        <taxon>Erythrobacter/Porphyrobacter group</taxon>
        <taxon>Erythrobacter</taxon>
    </lineage>
</organism>
<dbReference type="EMBL" id="JAQQXQ010000001">
    <property type="protein sequence ID" value="MDC8753543.1"/>
    <property type="molecule type" value="Genomic_DNA"/>
</dbReference>
<keyword evidence="1" id="KW-1133">Transmembrane helix</keyword>
<evidence type="ECO:0000256" key="1">
    <source>
        <dbReference type="SAM" id="Phobius"/>
    </source>
</evidence>
<proteinExistence type="predicted"/>
<sequence>MAELIFAGLAIALGFGVIVSGVSAGLAWFAGLLFPKAYEPTLALVTAGFVPVGLLVWSIIGFAGSGCCESGPEAQGLLILMVMNAALLLVVWPLGYRLNLSLIEGSRI</sequence>
<protein>
    <submittedName>
        <fullName evidence="2">Uncharacterized protein</fullName>
    </submittedName>
</protein>
<name>A0ABT5JLR5_9SPHN</name>
<feature type="transmembrane region" description="Helical" evidence="1">
    <location>
        <begin position="6"/>
        <end position="30"/>
    </location>
</feature>
<dbReference type="RefSeq" id="WP_273675963.1">
    <property type="nucleotide sequence ID" value="NZ_JAQQXQ010000001.1"/>
</dbReference>
<reference evidence="2 3" key="1">
    <citation type="submission" date="2022-10" db="EMBL/GenBank/DDBJ databases">
        <title>Erythrobacter sp. sf7 Genome sequencing.</title>
        <authorList>
            <person name="Park S."/>
        </authorList>
    </citation>
    <scope>NUCLEOTIDE SEQUENCE [LARGE SCALE GENOMIC DNA]</scope>
    <source>
        <strain evidence="3">sf7</strain>
    </source>
</reference>
<accession>A0ABT5JLR5</accession>
<dbReference type="Proteomes" id="UP001216558">
    <property type="component" value="Unassembled WGS sequence"/>
</dbReference>
<comment type="caution">
    <text evidence="2">The sequence shown here is derived from an EMBL/GenBank/DDBJ whole genome shotgun (WGS) entry which is preliminary data.</text>
</comment>
<keyword evidence="3" id="KW-1185">Reference proteome</keyword>
<gene>
    <name evidence="2" type="ORF">OIK40_02665</name>
</gene>